<name>A0A9X1HVT3_9BACT</name>
<evidence type="ECO:0000313" key="3">
    <source>
        <dbReference type="Proteomes" id="UP001139409"/>
    </source>
</evidence>
<gene>
    <name evidence="2" type="ORF">LDX50_28180</name>
</gene>
<evidence type="ECO:0000256" key="1">
    <source>
        <dbReference type="SAM" id="SignalP"/>
    </source>
</evidence>
<comment type="caution">
    <text evidence="2">The sequence shown here is derived from an EMBL/GenBank/DDBJ whole genome shotgun (WGS) entry which is preliminary data.</text>
</comment>
<dbReference type="InterPro" id="IPR026444">
    <property type="entry name" value="Secre_tail"/>
</dbReference>
<accession>A0A9X1HVT3</accession>
<feature type="signal peptide" evidence="1">
    <location>
        <begin position="1"/>
        <end position="23"/>
    </location>
</feature>
<dbReference type="EMBL" id="JAIXNE010000007">
    <property type="protein sequence ID" value="MCA6078786.1"/>
    <property type="molecule type" value="Genomic_DNA"/>
</dbReference>
<dbReference type="AlphaFoldDB" id="A0A9X1HVT3"/>
<feature type="chain" id="PRO_5040859422" evidence="1">
    <location>
        <begin position="24"/>
        <end position="1193"/>
    </location>
</feature>
<dbReference type="InterPro" id="IPR013783">
    <property type="entry name" value="Ig-like_fold"/>
</dbReference>
<dbReference type="NCBIfam" id="TIGR04183">
    <property type="entry name" value="Por_Secre_tail"/>
    <property type="match status" value="1"/>
</dbReference>
<keyword evidence="1" id="KW-0732">Signal</keyword>
<proteinExistence type="predicted"/>
<keyword evidence="3" id="KW-1185">Reference proteome</keyword>
<protein>
    <submittedName>
        <fullName evidence="2">T9SS type A sorting domain-containing protein</fullName>
    </submittedName>
</protein>
<dbReference type="Proteomes" id="UP001139409">
    <property type="component" value="Unassembled WGS sequence"/>
</dbReference>
<sequence length="1193" mass="127806">MLIFLTRISLSGILLLASVYTYAQCTFTIQPANPGVHCYYGGETAVWANLVNTGVSGTTISKTAGGNNSWNAGASSTSYVYAEGFAQSIVQETNRDRAFGLSSVDTDDGINSIEYAFLLRNNGDLDIYESGTNIGQFGTYSTSDVLKISIENDVVKYYQNGTLLYLSNTAPTLPLLVDISINDIGGTIADVEIHNGFDGTFAANLQNPGTGATYDWYLNGVFATTGSTYAPATLNAGDVVTANAFPGTGGCGTGPVASNSITVSTQDISFFGQFDVIGTADPYACKTAAESATFGSIVNIFVTGNDLLKGQGGNNNWDAGTTSLNTVQDNGYLEFVAGEDAYDKMIGLSNDAGDASFNSIDYAIYLQNDDDVRIYQNGSDITGAGTYTTGDVFRLGVEDGVVKYYKNGVLLYISNDAPTLPLLVDVSMNDQGAAINDVTVVNGNTGDFTVNSTNAGSNPRYQWQLNGTDLPGETASTYTNTSLVDGDIVTCVITPDLAGCTGITYTSQPVTISEIAVAEFGTFYVENTADPVACISAAESVTFENIVNVFVTGNSVLKGQGGNNSWNAGANSLNSVKNNGYMQFTAGDDAFDKMIGISNDIGNESFNSIDYAFYLQNDDDIHIYENGSDRGNVGTYTTGDIFKIAVESGEVKFYQNDVLIYISNVAPALPMVVDLSLNDAGAALNDIIVVNGNTGVFTAIASNAGSSPSYQWQVNGVDVSGETSAVFTNTSLREGDIVTCVISPDLGGCSDVTYTSQPVEILEIPQALFGDFYITNIPATDVQPVAFEELTWSTNENVFISGNTVTKRQGSNNQWDAAAFSANTVGNQAYAQTVVTQTGYDRAFGLSNAYSGSGFNTIDFKFYLVQNGQLRIYEGASFRGVFGTYSLNDTLKIGVVDGEVVYYQNSTLLYTSTLTPTLPQHVSLSINDLDGSLSDLYIVSLTEGNFTATTTNAGASPQYQWKLNGTDVGTDSPILSYPVLNDGDIFTVEIIPDIPGCANISNPYVSNRILINMYDLVLPVELLYFNTKLTEIGTELTWATSLEIDNDEFVILKSSDGESFTEVVRVKGQGNADTRSDYRYHDLSLNSGTTYYRLDQIDFNGTRRNVAMAHIIPGFMNAGYRVVNNPVVSNELKFIGDPANLNGIMIYTPEGRLMAEFSQPGENHIDVADLPSGIYLVQFIHENIITTNRVIIK</sequence>
<dbReference type="Gene3D" id="2.60.40.10">
    <property type="entry name" value="Immunoglobulins"/>
    <property type="match status" value="1"/>
</dbReference>
<reference evidence="2" key="1">
    <citation type="submission" date="2021-09" db="EMBL/GenBank/DDBJ databases">
        <title>Fulvivirga sp. isolated from coastal sediment.</title>
        <authorList>
            <person name="Yu H."/>
        </authorList>
    </citation>
    <scope>NUCLEOTIDE SEQUENCE</scope>
    <source>
        <strain evidence="2">1062</strain>
    </source>
</reference>
<organism evidence="2 3">
    <name type="scientific">Fulvivirga sedimenti</name>
    <dbReference type="NCBI Taxonomy" id="2879465"/>
    <lineage>
        <taxon>Bacteria</taxon>
        <taxon>Pseudomonadati</taxon>
        <taxon>Bacteroidota</taxon>
        <taxon>Cytophagia</taxon>
        <taxon>Cytophagales</taxon>
        <taxon>Fulvivirgaceae</taxon>
        <taxon>Fulvivirga</taxon>
    </lineage>
</organism>
<evidence type="ECO:0000313" key="2">
    <source>
        <dbReference type="EMBL" id="MCA6078786.1"/>
    </source>
</evidence>
<dbReference type="RefSeq" id="WP_225699647.1">
    <property type="nucleotide sequence ID" value="NZ_JAIXNE010000007.1"/>
</dbReference>